<keyword evidence="2" id="KW-0238">DNA-binding</keyword>
<dbReference type="AlphaFoldDB" id="T0ZRW6"/>
<evidence type="ECO:0000256" key="1">
    <source>
        <dbReference type="ARBA" id="ARBA00023015"/>
    </source>
</evidence>
<evidence type="ECO:0000313" key="5">
    <source>
        <dbReference type="EMBL" id="EQD51026.1"/>
    </source>
</evidence>
<protein>
    <submittedName>
        <fullName evidence="5">LacI family transcription regulator</fullName>
    </submittedName>
</protein>
<feature type="non-terminal residue" evidence="5">
    <location>
        <position position="204"/>
    </location>
</feature>
<dbReference type="GO" id="GO:0000976">
    <property type="term" value="F:transcription cis-regulatory region binding"/>
    <property type="evidence" value="ECO:0007669"/>
    <property type="project" value="TreeGrafter"/>
</dbReference>
<keyword evidence="3" id="KW-0804">Transcription</keyword>
<dbReference type="SUPFAM" id="SSF53822">
    <property type="entry name" value="Periplasmic binding protein-like I"/>
    <property type="match status" value="1"/>
</dbReference>
<dbReference type="GO" id="GO:0003700">
    <property type="term" value="F:DNA-binding transcription factor activity"/>
    <property type="evidence" value="ECO:0007669"/>
    <property type="project" value="TreeGrafter"/>
</dbReference>
<evidence type="ECO:0000256" key="3">
    <source>
        <dbReference type="ARBA" id="ARBA00023163"/>
    </source>
</evidence>
<reference evidence="5" key="1">
    <citation type="submission" date="2013-08" db="EMBL/GenBank/DDBJ databases">
        <authorList>
            <person name="Mendez C."/>
            <person name="Richter M."/>
            <person name="Ferrer M."/>
            <person name="Sanchez J."/>
        </authorList>
    </citation>
    <scope>NUCLEOTIDE SEQUENCE</scope>
</reference>
<dbReference type="InterPro" id="IPR028082">
    <property type="entry name" value="Peripla_BP_I"/>
</dbReference>
<reference evidence="5" key="2">
    <citation type="journal article" date="2014" name="ISME J.">
        <title>Microbial stratification in low pH oxic and suboxic macroscopic growths along an acid mine drainage.</title>
        <authorList>
            <person name="Mendez-Garcia C."/>
            <person name="Mesa V."/>
            <person name="Sprenger R.R."/>
            <person name="Richter M."/>
            <person name="Diez M.S."/>
            <person name="Solano J."/>
            <person name="Bargiela R."/>
            <person name="Golyshina O.V."/>
            <person name="Manteca A."/>
            <person name="Ramos J.L."/>
            <person name="Gallego J.R."/>
            <person name="Llorente I."/>
            <person name="Martins Dos Santos V.A."/>
            <person name="Jensen O.N."/>
            <person name="Pelaez A.I."/>
            <person name="Sanchez J."/>
            <person name="Ferrer M."/>
        </authorList>
    </citation>
    <scope>NUCLEOTIDE SEQUENCE</scope>
</reference>
<dbReference type="InterPro" id="IPR046335">
    <property type="entry name" value="LacI/GalR-like_sensor"/>
</dbReference>
<dbReference type="Pfam" id="PF13377">
    <property type="entry name" value="Peripla_BP_3"/>
    <property type="match status" value="1"/>
</dbReference>
<keyword evidence="1" id="KW-0805">Transcription regulation</keyword>
<dbReference type="EMBL" id="AUZZ01005069">
    <property type="protein sequence ID" value="EQD51026.1"/>
    <property type="molecule type" value="Genomic_DNA"/>
</dbReference>
<gene>
    <name evidence="5" type="ORF">B2A_07085</name>
</gene>
<feature type="domain" description="Transcriptional regulator LacI/GalR-like sensor" evidence="4">
    <location>
        <begin position="87"/>
        <end position="204"/>
    </location>
</feature>
<dbReference type="PANTHER" id="PTHR30146:SF153">
    <property type="entry name" value="LACTOSE OPERON REPRESSOR"/>
    <property type="match status" value="1"/>
</dbReference>
<organism evidence="5">
    <name type="scientific">mine drainage metagenome</name>
    <dbReference type="NCBI Taxonomy" id="410659"/>
    <lineage>
        <taxon>unclassified sequences</taxon>
        <taxon>metagenomes</taxon>
        <taxon>ecological metagenomes</taxon>
    </lineage>
</organism>
<name>T0ZRW6_9ZZZZ</name>
<accession>T0ZRW6</accession>
<dbReference type="Gene3D" id="3.40.50.2300">
    <property type="match status" value="2"/>
</dbReference>
<proteinExistence type="predicted"/>
<feature type="non-terminal residue" evidence="5">
    <location>
        <position position="1"/>
    </location>
</feature>
<evidence type="ECO:0000256" key="2">
    <source>
        <dbReference type="ARBA" id="ARBA00023125"/>
    </source>
</evidence>
<evidence type="ECO:0000259" key="4">
    <source>
        <dbReference type="Pfam" id="PF13377"/>
    </source>
</evidence>
<dbReference type="PANTHER" id="PTHR30146">
    <property type="entry name" value="LACI-RELATED TRANSCRIPTIONAL REPRESSOR"/>
    <property type="match status" value="1"/>
</dbReference>
<sequence length="204" mass="21854">AATRHGVQLVLEKCELTPAASRRAVRRLVAGGVVGVVLPPPLCESAVIRAELQAARMRIVAVAAGRPPVDAMCVSIDDFAAAREMTRYLLAFGHQRLGFIKGHPNQTASEERWHGFVAAVQEHGGLPPPRFEQGFFTFRSGLDAARKLLAAEPLPTAIFASNDDMAAAVMAEAHRRGLEVPNDLTVVGFDDSLIAANIWPGLTT</sequence>
<comment type="caution">
    <text evidence="5">The sequence shown here is derived from an EMBL/GenBank/DDBJ whole genome shotgun (WGS) entry which is preliminary data.</text>
</comment>